<evidence type="ECO:0000313" key="1">
    <source>
        <dbReference type="EMBL" id="MRN38607.1"/>
    </source>
</evidence>
<reference evidence="1" key="1">
    <citation type="journal article" name="Emerg. Infect. Dis.">
        <title>Two cases of a newly characterized neisseria species.</title>
        <authorList>
            <person name="Mustapha M."/>
            <person name="Lemos A.P.S."/>
            <person name="Harrison L.H."/>
            <person name="Vantyne D."/>
            <person name="Sacchi C.T."/>
        </authorList>
    </citation>
    <scope>NUCLEOTIDE SEQUENCE</scope>
    <source>
        <strain evidence="1">N.95.16</strain>
    </source>
</reference>
<dbReference type="EMBL" id="WJXO01000001">
    <property type="protein sequence ID" value="MRN38607.1"/>
    <property type="molecule type" value="Genomic_DNA"/>
</dbReference>
<accession>A0A7X2H0T6</accession>
<protein>
    <submittedName>
        <fullName evidence="1">Uncharacterized protein</fullName>
    </submittedName>
</protein>
<dbReference type="Proteomes" id="UP000486297">
    <property type="component" value="Unassembled WGS sequence"/>
</dbReference>
<evidence type="ECO:0000313" key="2">
    <source>
        <dbReference type="Proteomes" id="UP000486297"/>
    </source>
</evidence>
<proteinExistence type="predicted"/>
<dbReference type="AlphaFoldDB" id="A0A7X2H0T6"/>
<organism evidence="1 2">
    <name type="scientific">Neisseria brasiliensis</name>
    <dbReference type="NCBI Taxonomy" id="2666100"/>
    <lineage>
        <taxon>Bacteria</taxon>
        <taxon>Pseudomonadati</taxon>
        <taxon>Pseudomonadota</taxon>
        <taxon>Betaproteobacteria</taxon>
        <taxon>Neisseriales</taxon>
        <taxon>Neisseriaceae</taxon>
        <taxon>Neisseria</taxon>
    </lineage>
</organism>
<name>A0A7X2H0T6_9NEIS</name>
<comment type="caution">
    <text evidence="1">The sequence shown here is derived from an EMBL/GenBank/DDBJ whole genome shotgun (WGS) entry which is preliminary data.</text>
</comment>
<keyword evidence="2" id="KW-1185">Reference proteome</keyword>
<sequence length="180" mass="20314">MARTVKISVSTKKRNPRAVNLLVNRLTKNAEDLVLEAADAAIEAAVNYTPKWSGTATAGWIFTTDKNEAYQEEVANEDLNFPEGIKDLKAAALNRMVIAEAKSQARQLVKSMLKKDKRVQMYLVNTVAHSEYWLAENPPINWTLRHVNSDYYTLSDITREASLAYSLKSADLAYKRFGWS</sequence>
<gene>
    <name evidence="1" type="ORF">GJU80_09000</name>
</gene>
<dbReference type="RefSeq" id="WP_095502763.1">
    <property type="nucleotide sequence ID" value="NZ_WJXO01000001.1"/>
</dbReference>